<sequence length="222" mass="25202">MTWFLRLMGKPIHIVMNDEWASRHRPLTFTLPADAALYGTADSIKQSRTPEGYFLVSDVEFSPEGIRFILTDGKPLSFVPEDWKQAWQASSTPRKTLKLAEVTDDWLAFMFGYRAFDGTRGREKNRGDKDYLVNTVHGLRYLHEQEEGEELTVPGAIEQVVEALAEGKDGFHFSDDASLPWPDKWKTSGALLKAVNNDRKDAADIKGWTIKRGRPKGKKTDE</sequence>
<keyword evidence="2" id="KW-1185">Reference proteome</keyword>
<protein>
    <submittedName>
        <fullName evidence="1">Uncharacterized protein</fullName>
    </submittedName>
</protein>
<dbReference type="Proteomes" id="UP000198644">
    <property type="component" value="Unassembled WGS sequence"/>
</dbReference>
<accession>A0A1I6HSR2</accession>
<reference evidence="2" key="1">
    <citation type="submission" date="2016-10" db="EMBL/GenBank/DDBJ databases">
        <authorList>
            <person name="Varghese N."/>
            <person name="Submissions S."/>
        </authorList>
    </citation>
    <scope>NUCLEOTIDE SEQUENCE [LARGE SCALE GENOMIC DNA]</scope>
    <source>
        <strain evidence="2">CGMCC 1.9167</strain>
    </source>
</reference>
<evidence type="ECO:0000313" key="2">
    <source>
        <dbReference type="Proteomes" id="UP000198644"/>
    </source>
</evidence>
<evidence type="ECO:0000313" key="1">
    <source>
        <dbReference type="EMBL" id="SFR57502.1"/>
    </source>
</evidence>
<dbReference type="EMBL" id="FOYW01000001">
    <property type="protein sequence ID" value="SFR57502.1"/>
    <property type="molecule type" value="Genomic_DNA"/>
</dbReference>
<organism evidence="1 2">
    <name type="scientific">Marinobacter daqiaonensis</name>
    <dbReference type="NCBI Taxonomy" id="650891"/>
    <lineage>
        <taxon>Bacteria</taxon>
        <taxon>Pseudomonadati</taxon>
        <taxon>Pseudomonadota</taxon>
        <taxon>Gammaproteobacteria</taxon>
        <taxon>Pseudomonadales</taxon>
        <taxon>Marinobacteraceae</taxon>
        <taxon>Marinobacter</taxon>
    </lineage>
</organism>
<gene>
    <name evidence="1" type="ORF">SAMN05216203_1509</name>
</gene>
<name>A0A1I6HSR2_9GAMM</name>
<dbReference type="RefSeq" id="WP_092010324.1">
    <property type="nucleotide sequence ID" value="NZ_FOYW01000001.1"/>
</dbReference>
<dbReference type="STRING" id="650891.SAMN05216203_1509"/>
<dbReference type="AlphaFoldDB" id="A0A1I6HSR2"/>
<proteinExistence type="predicted"/>